<evidence type="ECO:0000259" key="8">
    <source>
        <dbReference type="PROSITE" id="PS50940"/>
    </source>
</evidence>
<feature type="domain" description="Chitin-binding type-2" evidence="8">
    <location>
        <begin position="715"/>
        <end position="772"/>
    </location>
</feature>
<keyword evidence="1" id="KW-0147">Chitin-binding</keyword>
<dbReference type="Pfam" id="PF01607">
    <property type="entry name" value="CBM_14"/>
    <property type="match status" value="8"/>
</dbReference>
<feature type="region of interest" description="Disordered" evidence="6">
    <location>
        <begin position="195"/>
        <end position="230"/>
    </location>
</feature>
<keyword evidence="5" id="KW-0325">Glycoprotein</keyword>
<evidence type="ECO:0000313" key="10">
    <source>
        <dbReference type="Proteomes" id="UP000005204"/>
    </source>
</evidence>
<feature type="region of interest" description="Disordered" evidence="6">
    <location>
        <begin position="483"/>
        <end position="518"/>
    </location>
</feature>
<dbReference type="GO" id="GO:0008061">
    <property type="term" value="F:chitin binding"/>
    <property type="evidence" value="ECO:0007669"/>
    <property type="project" value="UniProtKB-KW"/>
</dbReference>
<dbReference type="GeneID" id="101738492"/>
<dbReference type="SUPFAM" id="SSF57625">
    <property type="entry name" value="Invertebrate chitin-binding proteins"/>
    <property type="match status" value="8"/>
</dbReference>
<reference evidence="9" key="2">
    <citation type="submission" date="2022-06" db="UniProtKB">
        <authorList>
            <consortium name="EnsemblMetazoa"/>
        </authorList>
    </citation>
    <scope>IDENTIFICATION</scope>
    <source>
        <strain evidence="9">p50T (Dazao)</strain>
    </source>
</reference>
<feature type="domain" description="Chitin-binding type-2" evidence="8">
    <location>
        <begin position="137"/>
        <end position="194"/>
    </location>
</feature>
<organism evidence="9 10">
    <name type="scientific">Bombyx mori</name>
    <name type="common">Silk moth</name>
    <dbReference type="NCBI Taxonomy" id="7091"/>
    <lineage>
        <taxon>Eukaryota</taxon>
        <taxon>Metazoa</taxon>
        <taxon>Ecdysozoa</taxon>
        <taxon>Arthropoda</taxon>
        <taxon>Hexapoda</taxon>
        <taxon>Insecta</taxon>
        <taxon>Pterygota</taxon>
        <taxon>Neoptera</taxon>
        <taxon>Endopterygota</taxon>
        <taxon>Lepidoptera</taxon>
        <taxon>Glossata</taxon>
        <taxon>Ditrysia</taxon>
        <taxon>Bombycoidea</taxon>
        <taxon>Bombycidae</taxon>
        <taxon>Bombycinae</taxon>
        <taxon>Bombyx</taxon>
    </lineage>
</organism>
<feature type="region of interest" description="Disordered" evidence="6">
    <location>
        <begin position="675"/>
        <end position="708"/>
    </location>
</feature>
<dbReference type="Proteomes" id="UP000005204">
    <property type="component" value="Unassembled WGS sequence"/>
</dbReference>
<feature type="compositionally biased region" description="Acidic residues" evidence="6">
    <location>
        <begin position="391"/>
        <end position="400"/>
    </location>
</feature>
<feature type="chain" id="PRO_5035936683" description="Chitin-binding type-2 domain-containing protein" evidence="7">
    <location>
        <begin position="20"/>
        <end position="776"/>
    </location>
</feature>
<feature type="domain" description="Chitin-binding type-2" evidence="8">
    <location>
        <begin position="425"/>
        <end position="482"/>
    </location>
</feature>
<dbReference type="PANTHER" id="PTHR23301">
    <property type="entry name" value="CHITIN BINDING PERITROPHIN-A"/>
    <property type="match status" value="1"/>
</dbReference>
<dbReference type="RefSeq" id="XP_004929748.2">
    <property type="nucleotide sequence ID" value="XM_004929691.5"/>
</dbReference>
<feature type="signal peptide" evidence="7">
    <location>
        <begin position="1"/>
        <end position="19"/>
    </location>
</feature>
<feature type="region of interest" description="Disordered" evidence="6">
    <location>
        <begin position="387"/>
        <end position="422"/>
    </location>
</feature>
<dbReference type="InterPro" id="IPR051940">
    <property type="entry name" value="Chitin_bind-dev_reg"/>
</dbReference>
<dbReference type="PANTHER" id="PTHR23301:SF0">
    <property type="entry name" value="CHITIN-BINDING TYPE-2 DOMAIN-CONTAINING PROTEIN-RELATED"/>
    <property type="match status" value="1"/>
</dbReference>
<keyword evidence="3" id="KW-0677">Repeat</keyword>
<proteinExistence type="predicted"/>
<evidence type="ECO:0000256" key="4">
    <source>
        <dbReference type="ARBA" id="ARBA00023157"/>
    </source>
</evidence>
<feature type="region of interest" description="Disordered" evidence="6">
    <location>
        <begin position="99"/>
        <end position="134"/>
    </location>
</feature>
<keyword evidence="2 7" id="KW-0732">Signal</keyword>
<dbReference type="SMART" id="SM00494">
    <property type="entry name" value="ChtBD2"/>
    <property type="match status" value="8"/>
</dbReference>
<dbReference type="KEGG" id="bmor:101738492"/>
<feature type="compositionally biased region" description="Acidic residues" evidence="6">
    <location>
        <begin position="487"/>
        <end position="496"/>
    </location>
</feature>
<sequence length="776" mass="84398">MEKFKGILLVLYAVALSNASVIKENTNKATKGVNFESGKATEICARIGSDGILVAHEHCTRFYKCAEGRPVALKCPPNLLFNPSNEQCDWPHNVECGDRTIPEDDDDVDSESDNGSGGNGNENDNTGNGHADPSLATEICAEKDSDGVLVAHEHCTRFYKCFDSHPVALICPPNLLYNPNNEQCDWPHNVECGDRIIPEDDEDVDSESDNGSGGNGNENDNTGNGHADPSLATEICAEKDSDGVLVAHEHCTRFYKCFDSHPVALICPPNLLYNPNNEQCDWPHNVECGDRTIPEDDEDVDSESDNGNGGNGNENDNTGNGHADPSLATEICAEKDSDGVLVAHEHCTRFYKCFNSHPVALICPPNLLYNPNNEQCDWPHNVECGDRTIPEDDEDVDSESDNGSGGNGNENDNTGNGHADPSLATEICAEKDSDGVLVAHEHCTRFYKCFDSHPVALICPPNLLYNPNNEQCDWPHNVECGDRTIPEDDEDVDSESDNGSGGNGNENDNTGNGHADPSLATEICAEKDSDGVLVAHEHCTRFYKCFDSHPVALICPPNLLYNPNNEQCDWPHNVECGDRTIPEDDEDVDSESDNGNGGNGNENDNTGNGHADPSLATEICAENDSDGVLVAHEHCTRFYKCFNSRPVALICPPNLLYNPSNEQCDWPHNVECGDRTIPENVEDEDNDNASDGNLDGNENEGNDNSSGNCDPSAAPTLCAQTGSDSVLIAHENCDKFYICWNHKPVVLSCPPNLLYNPSKEECDWPQNVDCGSRIIP</sequence>
<feature type="compositionally biased region" description="Acidic residues" evidence="6">
    <location>
        <begin position="295"/>
        <end position="304"/>
    </location>
</feature>
<feature type="domain" description="Chitin-binding type-2" evidence="8">
    <location>
        <begin position="329"/>
        <end position="386"/>
    </location>
</feature>
<dbReference type="InterPro" id="IPR002557">
    <property type="entry name" value="Chitin-bd_dom"/>
</dbReference>
<evidence type="ECO:0000256" key="5">
    <source>
        <dbReference type="ARBA" id="ARBA00023180"/>
    </source>
</evidence>
<dbReference type="Gene3D" id="2.170.140.10">
    <property type="entry name" value="Chitin binding domain"/>
    <property type="match status" value="8"/>
</dbReference>
<dbReference type="InterPro" id="IPR036508">
    <property type="entry name" value="Chitin-bd_dom_sf"/>
</dbReference>
<accession>A0A8R1WM31</accession>
<name>A0A8R1WM31_BOMMO</name>
<keyword evidence="4" id="KW-1015">Disulfide bond</keyword>
<feature type="compositionally biased region" description="Acidic residues" evidence="6">
    <location>
        <begin position="199"/>
        <end position="208"/>
    </location>
</feature>
<feature type="region of interest" description="Disordered" evidence="6">
    <location>
        <begin position="579"/>
        <end position="612"/>
    </location>
</feature>
<feature type="domain" description="Chitin-binding type-2" evidence="8">
    <location>
        <begin position="233"/>
        <end position="290"/>
    </location>
</feature>
<evidence type="ECO:0000256" key="7">
    <source>
        <dbReference type="SAM" id="SignalP"/>
    </source>
</evidence>
<feature type="domain" description="Chitin-binding type-2" evidence="8">
    <location>
        <begin position="617"/>
        <end position="674"/>
    </location>
</feature>
<feature type="compositionally biased region" description="Acidic residues" evidence="6">
    <location>
        <begin position="103"/>
        <end position="112"/>
    </location>
</feature>
<dbReference type="PROSITE" id="PS50940">
    <property type="entry name" value="CHIT_BIND_II"/>
    <property type="match status" value="8"/>
</dbReference>
<dbReference type="GO" id="GO:0005576">
    <property type="term" value="C:extracellular region"/>
    <property type="evidence" value="ECO:0007669"/>
    <property type="project" value="InterPro"/>
</dbReference>
<protein>
    <recommendedName>
        <fullName evidence="8">Chitin-binding type-2 domain-containing protein</fullName>
    </recommendedName>
</protein>
<dbReference type="AlphaFoldDB" id="A0A8R1WM31"/>
<feature type="domain" description="Chitin-binding type-2" evidence="8">
    <location>
        <begin position="521"/>
        <end position="578"/>
    </location>
</feature>
<evidence type="ECO:0000313" key="9">
    <source>
        <dbReference type="EnsemblMetazoa" id="XP_004929748.2"/>
    </source>
</evidence>
<reference evidence="10" key="1">
    <citation type="journal article" date="2008" name="Insect Biochem. Mol. Biol.">
        <title>The genome of a lepidopteran model insect, the silkworm Bombyx mori.</title>
        <authorList>
            <consortium name="International Silkworm Genome Consortium"/>
        </authorList>
    </citation>
    <scope>NUCLEOTIDE SEQUENCE [LARGE SCALE GENOMIC DNA]</scope>
    <source>
        <strain evidence="10">p50T</strain>
    </source>
</reference>
<feature type="domain" description="Chitin-binding type-2" evidence="8">
    <location>
        <begin position="41"/>
        <end position="98"/>
    </location>
</feature>
<dbReference type="EnsemblMetazoa" id="XM_004929691.4">
    <property type="protein sequence ID" value="XP_004929748.2"/>
    <property type="gene ID" value="LOC101738492"/>
</dbReference>
<feature type="compositionally biased region" description="Acidic residues" evidence="6">
    <location>
        <begin position="583"/>
        <end position="592"/>
    </location>
</feature>
<feature type="region of interest" description="Disordered" evidence="6">
    <location>
        <begin position="291"/>
        <end position="324"/>
    </location>
</feature>
<evidence type="ECO:0000256" key="3">
    <source>
        <dbReference type="ARBA" id="ARBA00022737"/>
    </source>
</evidence>
<keyword evidence="10" id="KW-1185">Reference proteome</keyword>
<evidence type="ECO:0000256" key="2">
    <source>
        <dbReference type="ARBA" id="ARBA00022729"/>
    </source>
</evidence>
<evidence type="ECO:0000256" key="6">
    <source>
        <dbReference type="SAM" id="MobiDB-lite"/>
    </source>
</evidence>
<evidence type="ECO:0000256" key="1">
    <source>
        <dbReference type="ARBA" id="ARBA00022669"/>
    </source>
</evidence>